<dbReference type="Proteomes" id="UP000228495">
    <property type="component" value="Unassembled WGS sequence"/>
</dbReference>
<evidence type="ECO:0000313" key="2">
    <source>
        <dbReference type="EMBL" id="PIP56541.1"/>
    </source>
</evidence>
<accession>A0A2H0BFW6</accession>
<feature type="transmembrane region" description="Helical" evidence="1">
    <location>
        <begin position="20"/>
        <end position="43"/>
    </location>
</feature>
<keyword evidence="1" id="KW-0812">Transmembrane</keyword>
<comment type="caution">
    <text evidence="2">The sequence shown here is derived from an EMBL/GenBank/DDBJ whole genome shotgun (WGS) entry which is preliminary data.</text>
</comment>
<evidence type="ECO:0000256" key="1">
    <source>
        <dbReference type="SAM" id="Phobius"/>
    </source>
</evidence>
<keyword evidence="1" id="KW-1133">Transmembrane helix</keyword>
<protein>
    <submittedName>
        <fullName evidence="2">Uncharacterized protein</fullName>
    </submittedName>
</protein>
<name>A0A2H0BFW6_UNCKA</name>
<evidence type="ECO:0000313" key="3">
    <source>
        <dbReference type="Proteomes" id="UP000228495"/>
    </source>
</evidence>
<proteinExistence type="predicted"/>
<dbReference type="EMBL" id="PCSU01000039">
    <property type="protein sequence ID" value="PIP56541.1"/>
    <property type="molecule type" value="Genomic_DNA"/>
</dbReference>
<gene>
    <name evidence="2" type="ORF">COX05_02405</name>
</gene>
<reference evidence="2 3" key="1">
    <citation type="submission" date="2017-09" db="EMBL/GenBank/DDBJ databases">
        <title>Depth-based differentiation of microbial function through sediment-hosted aquifers and enrichment of novel symbionts in the deep terrestrial subsurface.</title>
        <authorList>
            <person name="Probst A.J."/>
            <person name="Ladd B."/>
            <person name="Jarett J.K."/>
            <person name="Geller-Mcgrath D.E."/>
            <person name="Sieber C.M."/>
            <person name="Emerson J.B."/>
            <person name="Anantharaman K."/>
            <person name="Thomas B.C."/>
            <person name="Malmstrom R."/>
            <person name="Stieglmeier M."/>
            <person name="Klingl A."/>
            <person name="Woyke T."/>
            <person name="Ryan C.M."/>
            <person name="Banfield J.F."/>
        </authorList>
    </citation>
    <scope>NUCLEOTIDE SEQUENCE [LARGE SCALE GENOMIC DNA]</scope>
    <source>
        <strain evidence="2">CG22_combo_CG10-13_8_21_14_all_39_12</strain>
    </source>
</reference>
<keyword evidence="1" id="KW-0472">Membrane</keyword>
<organism evidence="2 3">
    <name type="scientific">candidate division WWE3 bacterium CG22_combo_CG10-13_8_21_14_all_39_12</name>
    <dbReference type="NCBI Taxonomy" id="1975094"/>
    <lineage>
        <taxon>Bacteria</taxon>
        <taxon>Katanobacteria</taxon>
    </lineage>
</organism>
<sequence>MTEQSSSQEVVDINGSSFNLTTALMLLVMLLVVIVALLTYMLFEANGGTLDPNDRDAFLRCIPVTPTPSPAQAGSLNIELLPQ</sequence>
<dbReference type="AlphaFoldDB" id="A0A2H0BFW6"/>